<dbReference type="InterPro" id="IPR015943">
    <property type="entry name" value="WD40/YVTN_repeat-like_dom_sf"/>
</dbReference>
<evidence type="ECO:0000313" key="3">
    <source>
        <dbReference type="Proteomes" id="UP001500596"/>
    </source>
</evidence>
<reference evidence="3" key="1">
    <citation type="journal article" date="2019" name="Int. J. Syst. Evol. Microbiol.">
        <title>The Global Catalogue of Microorganisms (GCM) 10K type strain sequencing project: providing services to taxonomists for standard genome sequencing and annotation.</title>
        <authorList>
            <consortium name="The Broad Institute Genomics Platform"/>
            <consortium name="The Broad Institute Genome Sequencing Center for Infectious Disease"/>
            <person name="Wu L."/>
            <person name="Ma J."/>
        </authorList>
    </citation>
    <scope>NUCLEOTIDE SEQUENCE [LARGE SCALE GENOMIC DNA]</scope>
    <source>
        <strain evidence="3">JCM 15575</strain>
    </source>
</reference>
<dbReference type="Gene3D" id="2.130.10.10">
    <property type="entry name" value="YVTN repeat-like/Quinoprotein amine dehydrogenase"/>
    <property type="match status" value="2"/>
</dbReference>
<organism evidence="2 3">
    <name type="scientific">Microbacterium lacus</name>
    <dbReference type="NCBI Taxonomy" id="415217"/>
    <lineage>
        <taxon>Bacteria</taxon>
        <taxon>Bacillati</taxon>
        <taxon>Actinomycetota</taxon>
        <taxon>Actinomycetes</taxon>
        <taxon>Micrococcales</taxon>
        <taxon>Microbacteriaceae</taxon>
        <taxon>Microbacterium</taxon>
    </lineage>
</organism>
<protein>
    <recommendedName>
        <fullName evidence="4">3-carboxymuconate cyclase</fullName>
    </recommendedName>
</protein>
<dbReference type="Proteomes" id="UP001500596">
    <property type="component" value="Unassembled WGS sequence"/>
</dbReference>
<dbReference type="Pfam" id="PF10282">
    <property type="entry name" value="Lactonase"/>
    <property type="match status" value="2"/>
</dbReference>
<proteinExistence type="inferred from homology"/>
<comment type="caution">
    <text evidence="2">The sequence shown here is derived from an EMBL/GenBank/DDBJ whole genome shotgun (WGS) entry which is preliminary data.</text>
</comment>
<sequence length="419" mass="43461">MRFWLGGYTARSGGNATGIGVLDAGAADDILAGGQLRFVGDAVGADGSPSWVAQHPEHDVVYAAIEDAGTVRAYRRTGERTLEPFGGPVEAGEAVCHVAVAPDGGSLVASCWGDGRVVRMRLDAAGRPSAPAIGAAGSDPYGPDAEPGDFGGAIDLSARVDPHRGADLSAGVDLGRGVDLAAAARALRAAAGDEYGHLVPEYDAEPADPEPDAESAEAASRVSRAHQAVFLPGGLIATTDMGWDLVRFWRADGSGLREVQQVVLPRGSGPRHTVWHPSGHLYVVTELSREVFALAPDPSGRWRVVAGSTLGAGTLDGDTAAELAASRDGHFLYAGVRGSNTIAIVRVKGAGDAFAPVALVDSGVDWPRHHVIDRDTLLVAGQRSDEVASLTLDLRTGVPGRVRHRVQTPSPTCLLRARS</sequence>
<accession>A0ABP4RWB0</accession>
<dbReference type="PANTHER" id="PTHR30344">
    <property type="entry name" value="6-PHOSPHOGLUCONOLACTONASE-RELATED"/>
    <property type="match status" value="1"/>
</dbReference>
<dbReference type="RefSeq" id="WP_344051039.1">
    <property type="nucleotide sequence ID" value="NZ_BAAAPK010000001.1"/>
</dbReference>
<name>A0ABP4RWB0_9MICO</name>
<evidence type="ECO:0000313" key="2">
    <source>
        <dbReference type="EMBL" id="GAA1663039.1"/>
    </source>
</evidence>
<dbReference type="EMBL" id="BAAAPK010000001">
    <property type="protein sequence ID" value="GAA1663039.1"/>
    <property type="molecule type" value="Genomic_DNA"/>
</dbReference>
<dbReference type="SUPFAM" id="SSF50974">
    <property type="entry name" value="Nitrous oxide reductase, N-terminal domain"/>
    <property type="match status" value="1"/>
</dbReference>
<dbReference type="PANTHER" id="PTHR30344:SF1">
    <property type="entry name" value="6-PHOSPHOGLUCONOLACTONASE"/>
    <property type="match status" value="1"/>
</dbReference>
<dbReference type="InterPro" id="IPR019405">
    <property type="entry name" value="Lactonase_7-beta_prop"/>
</dbReference>
<evidence type="ECO:0008006" key="4">
    <source>
        <dbReference type="Google" id="ProtNLM"/>
    </source>
</evidence>
<gene>
    <name evidence="2" type="ORF">GCM10009807_03850</name>
</gene>
<keyword evidence="3" id="KW-1185">Reference proteome</keyword>
<dbReference type="InterPro" id="IPR050282">
    <property type="entry name" value="Cycloisomerase_2"/>
</dbReference>
<evidence type="ECO:0000256" key="1">
    <source>
        <dbReference type="ARBA" id="ARBA00005564"/>
    </source>
</evidence>
<comment type="similarity">
    <text evidence="1">Belongs to the cycloisomerase 2 family.</text>
</comment>
<dbReference type="InterPro" id="IPR011045">
    <property type="entry name" value="N2O_reductase_N"/>
</dbReference>